<dbReference type="PANTHER" id="PTHR43537">
    <property type="entry name" value="TRANSCRIPTIONAL REGULATOR, GNTR FAMILY"/>
    <property type="match status" value="1"/>
</dbReference>
<dbReference type="Gene3D" id="1.10.10.10">
    <property type="entry name" value="Winged helix-like DNA-binding domain superfamily/Winged helix DNA-binding domain"/>
    <property type="match status" value="1"/>
</dbReference>
<evidence type="ECO:0000313" key="6">
    <source>
        <dbReference type="Proteomes" id="UP000706333"/>
    </source>
</evidence>
<protein>
    <recommendedName>
        <fullName evidence="4">HTH gntR-type domain-containing protein</fullName>
    </recommendedName>
</protein>
<keyword evidence="3" id="KW-0804">Transcription</keyword>
<dbReference type="GO" id="GO:0003700">
    <property type="term" value="F:DNA-binding transcription factor activity"/>
    <property type="evidence" value="ECO:0007669"/>
    <property type="project" value="InterPro"/>
</dbReference>
<evidence type="ECO:0000256" key="2">
    <source>
        <dbReference type="ARBA" id="ARBA00023125"/>
    </source>
</evidence>
<feature type="domain" description="HTH gntR-type" evidence="4">
    <location>
        <begin position="29"/>
        <end position="96"/>
    </location>
</feature>
<dbReference type="Pfam" id="PF07729">
    <property type="entry name" value="FCD"/>
    <property type="match status" value="1"/>
</dbReference>
<dbReference type="Gene3D" id="1.20.120.530">
    <property type="entry name" value="GntR ligand-binding domain-like"/>
    <property type="match status" value="1"/>
</dbReference>
<evidence type="ECO:0000259" key="4">
    <source>
        <dbReference type="PROSITE" id="PS50949"/>
    </source>
</evidence>
<sequence>MPGAQTLHRLRASRTRSPPRVTFAPIIADDLVSAVAARLIAAILAGEVRGGERFNEVHIAQSMQTSRGPVREALRKLESQGLVVSRPRRGFFVRVYTAVDLHEIYEARLCLELHTTGVAVGRAGADDRAALWRAYGAIHTAAAAADTQAQVMADFAFHLLIAEIAGNSHIHALMRTLGTELLAGITLVGNISRDPVFNAETHLPVLRAFDARDAAAAQAAMAEHIESGRDEVLRRFPDPLPDSGATS</sequence>
<dbReference type="SMART" id="SM00895">
    <property type="entry name" value="FCD"/>
    <property type="match status" value="1"/>
</dbReference>
<dbReference type="GO" id="GO:0003677">
    <property type="term" value="F:DNA binding"/>
    <property type="evidence" value="ECO:0007669"/>
    <property type="project" value="UniProtKB-KW"/>
</dbReference>
<reference evidence="5" key="1">
    <citation type="submission" date="2017-05" db="EMBL/GenBank/DDBJ databases">
        <authorList>
            <person name="Imhoff J.F."/>
            <person name="Rahn T."/>
            <person name="Kuenzel S."/>
            <person name="Neulinger S.C."/>
        </authorList>
    </citation>
    <scope>NUCLEOTIDE SEQUENCE</scope>
    <source>
        <strain evidence="5">LMG 28126</strain>
    </source>
</reference>
<reference evidence="5" key="2">
    <citation type="journal article" date="2020" name="Microorganisms">
        <title>Osmotic Adaptation and Compatible Solute Biosynthesis of Phototrophic Bacteria as Revealed from Genome Analyses.</title>
        <authorList>
            <person name="Imhoff J.F."/>
            <person name="Rahn T."/>
            <person name="Kunzel S."/>
            <person name="Keller A."/>
            <person name="Neulinger S.C."/>
        </authorList>
    </citation>
    <scope>NUCLEOTIDE SEQUENCE</scope>
    <source>
        <strain evidence="5">LMG 28126</strain>
    </source>
</reference>
<dbReference type="EMBL" id="NHSD01000316">
    <property type="protein sequence ID" value="MBK5928636.1"/>
    <property type="molecule type" value="Genomic_DNA"/>
</dbReference>
<evidence type="ECO:0000256" key="3">
    <source>
        <dbReference type="ARBA" id="ARBA00023163"/>
    </source>
</evidence>
<dbReference type="SMART" id="SM00345">
    <property type="entry name" value="HTH_GNTR"/>
    <property type="match status" value="1"/>
</dbReference>
<organism evidence="5 6">
    <name type="scientific">Rhodobaculum claviforme</name>
    <dbReference type="NCBI Taxonomy" id="1549854"/>
    <lineage>
        <taxon>Bacteria</taxon>
        <taxon>Pseudomonadati</taxon>
        <taxon>Pseudomonadota</taxon>
        <taxon>Alphaproteobacteria</taxon>
        <taxon>Rhodobacterales</taxon>
        <taxon>Paracoccaceae</taxon>
        <taxon>Rhodobaculum</taxon>
    </lineage>
</organism>
<dbReference type="SUPFAM" id="SSF46785">
    <property type="entry name" value="Winged helix' DNA-binding domain"/>
    <property type="match status" value="1"/>
</dbReference>
<dbReference type="PANTHER" id="PTHR43537:SF45">
    <property type="entry name" value="GNTR FAMILY REGULATORY PROTEIN"/>
    <property type="match status" value="1"/>
</dbReference>
<keyword evidence="1" id="KW-0805">Transcription regulation</keyword>
<proteinExistence type="predicted"/>
<dbReference type="InterPro" id="IPR036390">
    <property type="entry name" value="WH_DNA-bd_sf"/>
</dbReference>
<accession>A0A934WK15</accession>
<dbReference type="PROSITE" id="PS50949">
    <property type="entry name" value="HTH_GNTR"/>
    <property type="match status" value="1"/>
</dbReference>
<dbReference type="Proteomes" id="UP000706333">
    <property type="component" value="Unassembled WGS sequence"/>
</dbReference>
<gene>
    <name evidence="5" type="ORF">CCR87_15075</name>
</gene>
<dbReference type="InterPro" id="IPR011711">
    <property type="entry name" value="GntR_C"/>
</dbReference>
<evidence type="ECO:0000313" key="5">
    <source>
        <dbReference type="EMBL" id="MBK5928636.1"/>
    </source>
</evidence>
<dbReference type="InterPro" id="IPR008920">
    <property type="entry name" value="TF_FadR/GntR_C"/>
</dbReference>
<dbReference type="InterPro" id="IPR000524">
    <property type="entry name" value="Tscrpt_reg_HTH_GntR"/>
</dbReference>
<dbReference type="Pfam" id="PF00392">
    <property type="entry name" value="GntR"/>
    <property type="match status" value="1"/>
</dbReference>
<dbReference type="SUPFAM" id="SSF48008">
    <property type="entry name" value="GntR ligand-binding domain-like"/>
    <property type="match status" value="1"/>
</dbReference>
<name>A0A934WK15_9RHOB</name>
<keyword evidence="6" id="KW-1185">Reference proteome</keyword>
<dbReference type="AlphaFoldDB" id="A0A934WK15"/>
<comment type="caution">
    <text evidence="5">The sequence shown here is derived from an EMBL/GenBank/DDBJ whole genome shotgun (WGS) entry which is preliminary data.</text>
</comment>
<dbReference type="InterPro" id="IPR036388">
    <property type="entry name" value="WH-like_DNA-bd_sf"/>
</dbReference>
<keyword evidence="2" id="KW-0238">DNA-binding</keyword>
<evidence type="ECO:0000256" key="1">
    <source>
        <dbReference type="ARBA" id="ARBA00023015"/>
    </source>
</evidence>